<reference evidence="2" key="1">
    <citation type="submission" date="2022-11" db="EMBL/GenBank/DDBJ databases">
        <title>Chromosome-level genome of Pogonophryne albipinna.</title>
        <authorList>
            <person name="Jo E."/>
        </authorList>
    </citation>
    <scope>NUCLEOTIDE SEQUENCE</scope>
    <source>
        <strain evidence="2">SGF0006</strain>
        <tissue evidence="2">Muscle</tissue>
    </source>
</reference>
<evidence type="ECO:0000256" key="1">
    <source>
        <dbReference type="SAM" id="MobiDB-lite"/>
    </source>
</evidence>
<gene>
    <name evidence="2" type="ORF">JOQ06_003502</name>
</gene>
<dbReference type="AlphaFoldDB" id="A0AAD6AGV8"/>
<feature type="compositionally biased region" description="Polar residues" evidence="1">
    <location>
        <begin position="109"/>
        <end position="120"/>
    </location>
</feature>
<evidence type="ECO:0000313" key="3">
    <source>
        <dbReference type="Proteomes" id="UP001219934"/>
    </source>
</evidence>
<protein>
    <submittedName>
        <fullName evidence="2">Uncharacterized protein</fullName>
    </submittedName>
</protein>
<dbReference type="EMBL" id="JAPTMU010000022">
    <property type="protein sequence ID" value="KAJ4924547.1"/>
    <property type="molecule type" value="Genomic_DNA"/>
</dbReference>
<accession>A0AAD6AGV8</accession>
<feature type="non-terminal residue" evidence="2">
    <location>
        <position position="1"/>
    </location>
</feature>
<sequence>MQYQKLQQQMEEEIGALAEKIKRKTQAAGGDTAPASVTAKPPKVSEVQAEVYPPDASAAAVDTVTHREAGGKSKKSQGPKTETDQIGALRAEVLEIKKLMLQTVEATQARPTEKTFTPSRSRPRGCRACQEAQI</sequence>
<keyword evidence="3" id="KW-1185">Reference proteome</keyword>
<feature type="region of interest" description="Disordered" evidence="1">
    <location>
        <begin position="109"/>
        <end position="134"/>
    </location>
</feature>
<feature type="region of interest" description="Disordered" evidence="1">
    <location>
        <begin position="23"/>
        <end position="85"/>
    </location>
</feature>
<evidence type="ECO:0000313" key="2">
    <source>
        <dbReference type="EMBL" id="KAJ4924547.1"/>
    </source>
</evidence>
<dbReference type="Proteomes" id="UP001219934">
    <property type="component" value="Unassembled WGS sequence"/>
</dbReference>
<name>A0AAD6AGV8_9TELE</name>
<comment type="caution">
    <text evidence="2">The sequence shown here is derived from an EMBL/GenBank/DDBJ whole genome shotgun (WGS) entry which is preliminary data.</text>
</comment>
<proteinExistence type="predicted"/>
<organism evidence="2 3">
    <name type="scientific">Pogonophryne albipinna</name>
    <dbReference type="NCBI Taxonomy" id="1090488"/>
    <lineage>
        <taxon>Eukaryota</taxon>
        <taxon>Metazoa</taxon>
        <taxon>Chordata</taxon>
        <taxon>Craniata</taxon>
        <taxon>Vertebrata</taxon>
        <taxon>Euteleostomi</taxon>
        <taxon>Actinopterygii</taxon>
        <taxon>Neopterygii</taxon>
        <taxon>Teleostei</taxon>
        <taxon>Neoteleostei</taxon>
        <taxon>Acanthomorphata</taxon>
        <taxon>Eupercaria</taxon>
        <taxon>Perciformes</taxon>
        <taxon>Notothenioidei</taxon>
        <taxon>Pogonophryne</taxon>
    </lineage>
</organism>